<dbReference type="GO" id="GO:0016740">
    <property type="term" value="F:transferase activity"/>
    <property type="evidence" value="ECO:0007669"/>
    <property type="project" value="UniProtKB-KW"/>
</dbReference>
<accession>A0A6B3LMU7</accession>
<dbReference type="Gene3D" id="3.10.450.620">
    <property type="entry name" value="JHP933, nucleotidyltransferase-like core domain"/>
    <property type="match status" value="1"/>
</dbReference>
<dbReference type="Pfam" id="PF08843">
    <property type="entry name" value="AbiEii"/>
    <property type="match status" value="1"/>
</dbReference>
<gene>
    <name evidence="1" type="ORF">GXP69_05870</name>
</gene>
<evidence type="ECO:0000313" key="2">
    <source>
        <dbReference type="Proteomes" id="UP000474777"/>
    </source>
</evidence>
<sequence length="326" mass="37704">MRLHENKELLQDAIQAASQQFEIREIYVEKDYWVTVALYHIFHSEFASQAVFKGGTALSKCHKLVERFSEDIDLVVLKNQGETDNQLKRKIRSVSKSVEKVLPEIQVDGLTNKLGQIRKTVHRYDKIFEGDFGQAREHIVLEATWLGNADPYTNKPVSCYITEMLKSRGEEVVIAEYKMAPFEVQVLSEERTFCEKIMSLVRFSRTETAIEDLKKKIRHVYDLHLMLNDETIANFIEGDGFEAMLVQVGKDDIVSFKNNNDWVYAHPSEAIIFAEPEKTWESIKVTYQTSFKEFVTGELPKEEAVIKSLQTLSDRIKKVKWGLDNE</sequence>
<comment type="caution">
    <text evidence="1">The sequence shown here is derived from an EMBL/GenBank/DDBJ whole genome shotgun (WGS) entry which is preliminary data.</text>
</comment>
<dbReference type="Proteomes" id="UP000474777">
    <property type="component" value="Unassembled WGS sequence"/>
</dbReference>
<keyword evidence="2" id="KW-1185">Reference proteome</keyword>
<evidence type="ECO:0000313" key="1">
    <source>
        <dbReference type="EMBL" id="NEM97213.1"/>
    </source>
</evidence>
<reference evidence="1 2" key="1">
    <citation type="submission" date="2020-02" db="EMBL/GenBank/DDBJ databases">
        <authorList>
            <person name="Kim M.K."/>
        </authorList>
    </citation>
    <scope>NUCLEOTIDE SEQUENCE [LARGE SCALE GENOMIC DNA]</scope>
    <source>
        <strain evidence="1 2">BT327</strain>
    </source>
</reference>
<keyword evidence="1" id="KW-0808">Transferase</keyword>
<dbReference type="InterPro" id="IPR014942">
    <property type="entry name" value="AbiEii"/>
</dbReference>
<dbReference type="RefSeq" id="WP_163913391.1">
    <property type="nucleotide sequence ID" value="NZ_JAAGWD010000002.1"/>
</dbReference>
<organism evidence="1 2">
    <name type="scientific">Pontibacter burrus</name>
    <dbReference type="NCBI Taxonomy" id="2704466"/>
    <lineage>
        <taxon>Bacteria</taxon>
        <taxon>Pseudomonadati</taxon>
        <taxon>Bacteroidota</taxon>
        <taxon>Cytophagia</taxon>
        <taxon>Cytophagales</taxon>
        <taxon>Hymenobacteraceae</taxon>
        <taxon>Pontibacter</taxon>
    </lineage>
</organism>
<dbReference type="AlphaFoldDB" id="A0A6B3LMU7"/>
<protein>
    <submittedName>
        <fullName evidence="1">Nucleotidyl transferase AbiEii/AbiGii toxin family protein</fullName>
    </submittedName>
</protein>
<dbReference type="EMBL" id="JAAGWD010000002">
    <property type="protein sequence ID" value="NEM97213.1"/>
    <property type="molecule type" value="Genomic_DNA"/>
</dbReference>
<name>A0A6B3LMU7_9BACT</name>
<proteinExistence type="predicted"/>